<dbReference type="Proteomes" id="UP001500804">
    <property type="component" value="Unassembled WGS sequence"/>
</dbReference>
<dbReference type="RefSeq" id="WP_345604814.1">
    <property type="nucleotide sequence ID" value="NZ_BAABJO010000007.1"/>
</dbReference>
<accession>A0ABP9NJK6</accession>
<keyword evidence="2" id="KW-1185">Reference proteome</keyword>
<organism evidence="1 2">
    <name type="scientific">Pseudonocardia adelaidensis</name>
    <dbReference type="NCBI Taxonomy" id="648754"/>
    <lineage>
        <taxon>Bacteria</taxon>
        <taxon>Bacillati</taxon>
        <taxon>Actinomycetota</taxon>
        <taxon>Actinomycetes</taxon>
        <taxon>Pseudonocardiales</taxon>
        <taxon>Pseudonocardiaceae</taxon>
        <taxon>Pseudonocardia</taxon>
    </lineage>
</organism>
<evidence type="ECO:0000313" key="2">
    <source>
        <dbReference type="Proteomes" id="UP001500804"/>
    </source>
</evidence>
<protein>
    <recommendedName>
        <fullName evidence="3">Lsr2 protein</fullName>
    </recommendedName>
</protein>
<reference evidence="2" key="1">
    <citation type="journal article" date="2019" name="Int. J. Syst. Evol. Microbiol.">
        <title>The Global Catalogue of Microorganisms (GCM) 10K type strain sequencing project: providing services to taxonomists for standard genome sequencing and annotation.</title>
        <authorList>
            <consortium name="The Broad Institute Genomics Platform"/>
            <consortium name="The Broad Institute Genome Sequencing Center for Infectious Disease"/>
            <person name="Wu L."/>
            <person name="Ma J."/>
        </authorList>
    </citation>
    <scope>NUCLEOTIDE SEQUENCE [LARGE SCALE GENOMIC DNA]</scope>
    <source>
        <strain evidence="2">JCM 18302</strain>
    </source>
</reference>
<sequence length="153" mass="16491">MNVPGRIDIESLPSSPLPSPPLAIALQKAVALLESLSREQLEDIASGEGKLVYQASQARSVRRREVAPRPSGVDIDAAVADINRFTKPGEVADYLQSRVEFTVPVLKEIARALGPTVNSTGRTKSQLRRDIVEGTAGFRVRSAAMSEGAWSRP</sequence>
<evidence type="ECO:0000313" key="1">
    <source>
        <dbReference type="EMBL" id="GAA5118232.1"/>
    </source>
</evidence>
<dbReference type="EMBL" id="BAABJO010000007">
    <property type="protein sequence ID" value="GAA5118232.1"/>
    <property type="molecule type" value="Genomic_DNA"/>
</dbReference>
<evidence type="ECO:0008006" key="3">
    <source>
        <dbReference type="Google" id="ProtNLM"/>
    </source>
</evidence>
<comment type="caution">
    <text evidence="1">The sequence shown here is derived from an EMBL/GenBank/DDBJ whole genome shotgun (WGS) entry which is preliminary data.</text>
</comment>
<proteinExistence type="predicted"/>
<name>A0ABP9NJK6_9PSEU</name>
<gene>
    <name evidence="1" type="ORF">GCM10023320_21780</name>
</gene>